<dbReference type="GO" id="GO:0044194">
    <property type="term" value="C:cytolytic granule"/>
    <property type="evidence" value="ECO:0007669"/>
    <property type="project" value="TreeGrafter"/>
</dbReference>
<dbReference type="GO" id="GO:0061844">
    <property type="term" value="P:antimicrobial humoral immune response mediated by antimicrobial peptide"/>
    <property type="evidence" value="ECO:0007669"/>
    <property type="project" value="TreeGrafter"/>
</dbReference>
<evidence type="ECO:0000256" key="5">
    <source>
        <dbReference type="ARBA" id="ARBA00023157"/>
    </source>
</evidence>
<dbReference type="AlphaFoldDB" id="A0A452HTI7"/>
<keyword evidence="6" id="KW-0325">Glycoprotein</keyword>
<dbReference type="PANTHER" id="PTHR15541:SF2">
    <property type="entry name" value="GRANULYSIN"/>
    <property type="match status" value="1"/>
</dbReference>
<keyword evidence="2" id="KW-0964">Secreted</keyword>
<name>A0A452HTI7_9SAUR</name>
<evidence type="ECO:0000256" key="7">
    <source>
        <dbReference type="SAM" id="SignalP"/>
    </source>
</evidence>
<feature type="chain" id="PRO_5019172186" description="Saposin B-type domain-containing protein" evidence="7">
    <location>
        <begin position="17"/>
        <end position="157"/>
    </location>
</feature>
<reference evidence="11" key="1">
    <citation type="journal article" date="2017" name="PLoS ONE">
        <title>The Agassiz's desert tortoise genome provides a resource for the conservation of a threatened species.</title>
        <authorList>
            <person name="Tollis M."/>
            <person name="DeNardo D.F."/>
            <person name="Cornelius J.A."/>
            <person name="Dolby G.A."/>
            <person name="Edwards T."/>
            <person name="Henen B.T."/>
            <person name="Karl A.E."/>
            <person name="Murphy R.W."/>
            <person name="Kusumi K."/>
        </authorList>
    </citation>
    <scope>NUCLEOTIDE SEQUENCE [LARGE SCALE GENOMIC DNA]</scope>
</reference>
<feature type="domain" description="Saposin B-type" evidence="8">
    <location>
        <begin position="72"/>
        <end position="153"/>
    </location>
</feature>
<keyword evidence="11" id="KW-1185">Reference proteome</keyword>
<evidence type="ECO:0000256" key="1">
    <source>
        <dbReference type="ARBA" id="ARBA00004613"/>
    </source>
</evidence>
<evidence type="ECO:0000313" key="11">
    <source>
        <dbReference type="Proteomes" id="UP000291020"/>
    </source>
</evidence>
<evidence type="ECO:0000256" key="2">
    <source>
        <dbReference type="ARBA" id="ARBA00022525"/>
    </source>
</evidence>
<dbReference type="Proteomes" id="UP000291020">
    <property type="component" value="Unassembled WGS sequence"/>
</dbReference>
<dbReference type="InterPro" id="IPR008138">
    <property type="entry name" value="SapB_2"/>
</dbReference>
<reference evidence="10" key="2">
    <citation type="submission" date="2025-08" db="UniProtKB">
        <authorList>
            <consortium name="Ensembl"/>
        </authorList>
    </citation>
    <scope>IDENTIFICATION</scope>
</reference>
<evidence type="ECO:0000256" key="4">
    <source>
        <dbReference type="ARBA" id="ARBA00022737"/>
    </source>
</evidence>
<protein>
    <recommendedName>
        <fullName evidence="12">Saposin B-type domain-containing protein</fullName>
    </recommendedName>
</protein>
<accession>A0A452HTI7</accession>
<evidence type="ECO:0000256" key="6">
    <source>
        <dbReference type="ARBA" id="ARBA00023180"/>
    </source>
</evidence>
<dbReference type="InterPro" id="IPR011001">
    <property type="entry name" value="Saposin-like"/>
</dbReference>
<evidence type="ECO:0000313" key="10">
    <source>
        <dbReference type="Ensembl" id="ENSGAGP00000018406.1"/>
    </source>
</evidence>
<dbReference type="GO" id="GO:0042742">
    <property type="term" value="P:defense response to bacterium"/>
    <property type="evidence" value="ECO:0007669"/>
    <property type="project" value="InterPro"/>
</dbReference>
<dbReference type="Pfam" id="PF05184">
    <property type="entry name" value="SapB_1"/>
    <property type="match status" value="1"/>
</dbReference>
<dbReference type="SMART" id="SM00741">
    <property type="entry name" value="SapB"/>
    <property type="match status" value="1"/>
</dbReference>
<feature type="domain" description="Saposin A-type" evidence="9">
    <location>
        <begin position="20"/>
        <end position="59"/>
    </location>
</feature>
<dbReference type="SUPFAM" id="SSF47862">
    <property type="entry name" value="Saposin"/>
    <property type="match status" value="1"/>
</dbReference>
<keyword evidence="3 7" id="KW-0732">Signal</keyword>
<dbReference type="Pfam" id="PF03489">
    <property type="entry name" value="SapB_2"/>
    <property type="match status" value="1"/>
</dbReference>
<dbReference type="InterPro" id="IPR003119">
    <property type="entry name" value="SAP_A"/>
</dbReference>
<dbReference type="PANTHER" id="PTHR15541">
    <property type="entry name" value="GRANULYSIN RELATED"/>
    <property type="match status" value="1"/>
</dbReference>
<dbReference type="InterPro" id="IPR038847">
    <property type="entry name" value="Granulysin-like"/>
</dbReference>
<feature type="signal peptide" evidence="7">
    <location>
        <begin position="1"/>
        <end position="16"/>
    </location>
</feature>
<dbReference type="InterPro" id="IPR007856">
    <property type="entry name" value="SapB_1"/>
</dbReference>
<evidence type="ECO:0000256" key="3">
    <source>
        <dbReference type="ARBA" id="ARBA00022729"/>
    </source>
</evidence>
<evidence type="ECO:0000259" key="9">
    <source>
        <dbReference type="PROSITE" id="PS51110"/>
    </source>
</evidence>
<proteinExistence type="predicted"/>
<reference evidence="10" key="3">
    <citation type="submission" date="2025-09" db="UniProtKB">
        <authorList>
            <consortium name="Ensembl"/>
        </authorList>
    </citation>
    <scope>IDENTIFICATION</scope>
</reference>
<dbReference type="GO" id="GO:0031640">
    <property type="term" value="P:killing of cells of another organism"/>
    <property type="evidence" value="ECO:0007669"/>
    <property type="project" value="TreeGrafter"/>
</dbReference>
<dbReference type="Ensembl" id="ENSGAGT00000020974.1">
    <property type="protein sequence ID" value="ENSGAGP00000018406.1"/>
    <property type="gene ID" value="ENSGAGG00000013626.1"/>
</dbReference>
<comment type="subcellular location">
    <subcellularLocation>
        <location evidence="1">Secreted</location>
    </subcellularLocation>
</comment>
<keyword evidence="5" id="KW-1015">Disulfide bond</keyword>
<evidence type="ECO:0008006" key="12">
    <source>
        <dbReference type="Google" id="ProtNLM"/>
    </source>
</evidence>
<dbReference type="PROSITE" id="PS50015">
    <property type="entry name" value="SAP_B"/>
    <property type="match status" value="1"/>
</dbReference>
<dbReference type="GO" id="GO:0006629">
    <property type="term" value="P:lipid metabolic process"/>
    <property type="evidence" value="ECO:0007669"/>
    <property type="project" value="InterPro"/>
</dbReference>
<dbReference type="Gene3D" id="1.10.225.10">
    <property type="entry name" value="Saposin-like"/>
    <property type="match status" value="1"/>
</dbReference>
<sequence length="157" mass="17513">MASILVLPLLFAVATAFAGQDLVPMRCLQGPKFWCQDVATAVECQRKQYCTSLWADVPLWDQLEEEDEARPPNKKCTLCTQIVGKLKEMVGDDPDEDAINKALNSVCRSVGKRQARTCKSLLKKYKDQLMEGLQNGDEAGDICTSIRLCKEPPEFSN</sequence>
<organism evidence="10 11">
    <name type="scientific">Gopherus agassizii</name>
    <name type="common">Agassiz's desert tortoise</name>
    <dbReference type="NCBI Taxonomy" id="38772"/>
    <lineage>
        <taxon>Eukaryota</taxon>
        <taxon>Metazoa</taxon>
        <taxon>Chordata</taxon>
        <taxon>Craniata</taxon>
        <taxon>Vertebrata</taxon>
        <taxon>Euteleostomi</taxon>
        <taxon>Archelosauria</taxon>
        <taxon>Testudinata</taxon>
        <taxon>Testudines</taxon>
        <taxon>Cryptodira</taxon>
        <taxon>Durocryptodira</taxon>
        <taxon>Testudinoidea</taxon>
        <taxon>Testudinidae</taxon>
        <taxon>Gopherus</taxon>
    </lineage>
</organism>
<dbReference type="Pfam" id="PF02199">
    <property type="entry name" value="SapA"/>
    <property type="match status" value="1"/>
</dbReference>
<keyword evidence="4" id="KW-0677">Repeat</keyword>
<dbReference type="PROSITE" id="PS51110">
    <property type="entry name" value="SAP_A"/>
    <property type="match status" value="1"/>
</dbReference>
<evidence type="ECO:0000259" key="8">
    <source>
        <dbReference type="PROSITE" id="PS50015"/>
    </source>
</evidence>
<dbReference type="GO" id="GO:0005576">
    <property type="term" value="C:extracellular region"/>
    <property type="evidence" value="ECO:0007669"/>
    <property type="project" value="UniProtKB-SubCell"/>
</dbReference>
<dbReference type="InterPro" id="IPR008139">
    <property type="entry name" value="SaposinB_dom"/>
</dbReference>